<accession>A0ABV3LWV0</accession>
<dbReference type="Proteomes" id="UP001553843">
    <property type="component" value="Unassembled WGS sequence"/>
</dbReference>
<sequence>MEPTIVRCKICSLKDGHPGVVLDDQQVCNLCNLDFAGELIVNYKYTNEVFAEFQAAPPNPRGAFDCLFMYSGGKDSTYMLDKFVNEYGKRTLAYTFDVPFESTHAAQNIKLAQEKLPATFVVDADDDNIKKMMRDVFNRPRPKKPGQYLDEKLPCVSCRTFFVIRAILYAFRERIPYIALCADPQQILTMESNVREVVRGFYKSFGPELASELFDGEIEEILFAEDDELPKIVFPFIAMRHDYDPDRMVAELKEKGLYASSPMETHCTLFPLLNYYAFKNWDCMFYKLNASSYTRAVSRNKDYDRSTFSIKFPRSLNLPEVEEKLKKVVLEIAAGEGDREEHRAALVELFKQMDTTDDGARFIAETFLDMRAVAADLGIKVG</sequence>
<gene>
    <name evidence="1" type="ORF">AB0887_18555</name>
</gene>
<organism evidence="1 2">
    <name type="scientific">Streptomyces huasconensis</name>
    <dbReference type="NCBI Taxonomy" id="1854574"/>
    <lineage>
        <taxon>Bacteria</taxon>
        <taxon>Bacillati</taxon>
        <taxon>Actinomycetota</taxon>
        <taxon>Actinomycetes</taxon>
        <taxon>Kitasatosporales</taxon>
        <taxon>Streptomycetaceae</taxon>
        <taxon>Streptomyces</taxon>
    </lineage>
</organism>
<dbReference type="SUPFAM" id="SSF52402">
    <property type="entry name" value="Adenine nucleotide alpha hydrolases-like"/>
    <property type="match status" value="1"/>
</dbReference>
<proteinExistence type="predicted"/>
<protein>
    <submittedName>
        <fullName evidence="1">OzmP</fullName>
    </submittedName>
</protein>
<dbReference type="EMBL" id="JBEYRS010000007">
    <property type="protein sequence ID" value="MEW2363933.1"/>
    <property type="molecule type" value="Genomic_DNA"/>
</dbReference>
<dbReference type="RefSeq" id="WP_359780304.1">
    <property type="nucleotide sequence ID" value="NZ_JBEYRR010000007.1"/>
</dbReference>
<reference evidence="1 2" key="1">
    <citation type="submission" date="2024-06" db="EMBL/GenBank/DDBJ databases">
        <title>The Natural Products Discovery Center: Release of the First 8490 Sequenced Strains for Exploring Actinobacteria Biosynthetic Diversity.</title>
        <authorList>
            <person name="Kalkreuter E."/>
            <person name="Kautsar S.A."/>
            <person name="Yang D."/>
            <person name="Bader C.D."/>
            <person name="Teijaro C.N."/>
            <person name="Fluegel L."/>
            <person name="Davis C.M."/>
            <person name="Simpson J.R."/>
            <person name="Lauterbach L."/>
            <person name="Steele A.D."/>
            <person name="Gui C."/>
            <person name="Meng S."/>
            <person name="Li G."/>
            <person name="Viehrig K."/>
            <person name="Ye F."/>
            <person name="Su P."/>
            <person name="Kiefer A.F."/>
            <person name="Nichols A."/>
            <person name="Cepeda A.J."/>
            <person name="Yan W."/>
            <person name="Fan B."/>
            <person name="Jiang Y."/>
            <person name="Adhikari A."/>
            <person name="Zheng C.-J."/>
            <person name="Schuster L."/>
            <person name="Cowan T.M."/>
            <person name="Smanski M.J."/>
            <person name="Chevrette M.G."/>
            <person name="De Carvalho L.P.S."/>
            <person name="Shen B."/>
        </authorList>
    </citation>
    <scope>NUCLEOTIDE SEQUENCE [LARGE SCALE GENOMIC DNA]</scope>
    <source>
        <strain evidence="1 2">NPDC047833</strain>
    </source>
</reference>
<dbReference type="InterPro" id="IPR014729">
    <property type="entry name" value="Rossmann-like_a/b/a_fold"/>
</dbReference>
<evidence type="ECO:0000313" key="1">
    <source>
        <dbReference type="EMBL" id="MEW2363933.1"/>
    </source>
</evidence>
<keyword evidence="2" id="KW-1185">Reference proteome</keyword>
<comment type="caution">
    <text evidence="1">The sequence shown here is derived from an EMBL/GenBank/DDBJ whole genome shotgun (WGS) entry which is preliminary data.</text>
</comment>
<dbReference type="Gene3D" id="3.40.50.620">
    <property type="entry name" value="HUPs"/>
    <property type="match status" value="1"/>
</dbReference>
<evidence type="ECO:0000313" key="2">
    <source>
        <dbReference type="Proteomes" id="UP001553843"/>
    </source>
</evidence>
<name>A0ABV3LWV0_9ACTN</name>